<keyword evidence="5 7" id="KW-1133">Transmembrane helix</keyword>
<dbReference type="GO" id="GO:0005886">
    <property type="term" value="C:plasma membrane"/>
    <property type="evidence" value="ECO:0007669"/>
    <property type="project" value="TreeGrafter"/>
</dbReference>
<dbReference type="Proteomes" id="UP000218615">
    <property type="component" value="Unassembled WGS sequence"/>
</dbReference>
<evidence type="ECO:0000256" key="5">
    <source>
        <dbReference type="ARBA" id="ARBA00022989"/>
    </source>
</evidence>
<dbReference type="InterPro" id="IPR002541">
    <property type="entry name" value="Cyt_c_assembly"/>
</dbReference>
<dbReference type="EMBL" id="FZMP01000191">
    <property type="protein sequence ID" value="SNQ61664.1"/>
    <property type="molecule type" value="Genomic_DNA"/>
</dbReference>
<protein>
    <submittedName>
        <fullName evidence="9">Cytochrome c assembly protein</fullName>
    </submittedName>
</protein>
<sequence>MFKKILFSLTPIALVISIYLIFFVAPIPVDPMDAGGNPINFKIFYFHVPIAITAYLAFTIVFISGIKYLRTKQEKWDTRAVSAAEVGVIFAFLTLITGSLWARSAWGEYWVTWDVRLNTSLVLFLIYISYLMVRKSIDEPEKRARLSSVFGIIGFISVPLSFLSIRLWNRATVHPVVIGSGGGGISGDVVIGTVLMNIVAFILLLILLVTLRIDNEILSEKIDFIKRTNNL</sequence>
<dbReference type="PANTHER" id="PTHR30071:SF1">
    <property type="entry name" value="CYTOCHROME B_B6 PROTEIN-RELATED"/>
    <property type="match status" value="1"/>
</dbReference>
<evidence type="ECO:0000256" key="7">
    <source>
        <dbReference type="SAM" id="Phobius"/>
    </source>
</evidence>
<evidence type="ECO:0000256" key="1">
    <source>
        <dbReference type="ARBA" id="ARBA00004141"/>
    </source>
</evidence>
<feature type="transmembrane region" description="Helical" evidence="7">
    <location>
        <begin position="145"/>
        <end position="169"/>
    </location>
</feature>
<keyword evidence="10" id="KW-1185">Reference proteome</keyword>
<dbReference type="PRINTS" id="PR01386">
    <property type="entry name" value="CCMCBIOGNSIS"/>
</dbReference>
<keyword evidence="4" id="KW-0201">Cytochrome c-type biogenesis</keyword>
<evidence type="ECO:0000256" key="3">
    <source>
        <dbReference type="ARBA" id="ARBA00022692"/>
    </source>
</evidence>
<dbReference type="Pfam" id="PF01578">
    <property type="entry name" value="Cytochrom_C_asm"/>
    <property type="match status" value="1"/>
</dbReference>
<accession>A0A284VQV1</accession>
<gene>
    <name evidence="9" type="ORF">MNV_450004</name>
</gene>
<feature type="transmembrane region" description="Helical" evidence="7">
    <location>
        <begin position="115"/>
        <end position="133"/>
    </location>
</feature>
<comment type="similarity">
    <text evidence="2">Belongs to the CcmC/CycZ/HelC family.</text>
</comment>
<evidence type="ECO:0000256" key="4">
    <source>
        <dbReference type="ARBA" id="ARBA00022748"/>
    </source>
</evidence>
<dbReference type="AlphaFoldDB" id="A0A284VQV1"/>
<evidence type="ECO:0000256" key="6">
    <source>
        <dbReference type="ARBA" id="ARBA00023136"/>
    </source>
</evidence>
<name>A0A284VQV1_9EURY</name>
<dbReference type="GO" id="GO:0017004">
    <property type="term" value="P:cytochrome complex assembly"/>
    <property type="evidence" value="ECO:0007669"/>
    <property type="project" value="UniProtKB-KW"/>
</dbReference>
<dbReference type="GO" id="GO:0015232">
    <property type="term" value="F:heme transmembrane transporter activity"/>
    <property type="evidence" value="ECO:0007669"/>
    <property type="project" value="InterPro"/>
</dbReference>
<feature type="transmembrane region" description="Helical" evidence="7">
    <location>
        <begin position="44"/>
        <end position="69"/>
    </location>
</feature>
<feature type="domain" description="Cytochrome c assembly protein" evidence="8">
    <location>
        <begin position="12"/>
        <end position="170"/>
    </location>
</feature>
<reference evidence="10" key="1">
    <citation type="submission" date="2017-06" db="EMBL/GenBank/DDBJ databases">
        <authorList>
            <person name="Cremers G."/>
        </authorList>
    </citation>
    <scope>NUCLEOTIDE SEQUENCE [LARGE SCALE GENOMIC DNA]</scope>
</reference>
<feature type="transmembrane region" description="Helical" evidence="7">
    <location>
        <begin position="81"/>
        <end position="103"/>
    </location>
</feature>
<dbReference type="InterPro" id="IPR003557">
    <property type="entry name" value="Cyt_c_biogenesis_CcmC"/>
</dbReference>
<dbReference type="OrthoDB" id="148358at2157"/>
<dbReference type="GO" id="GO:0020037">
    <property type="term" value="F:heme binding"/>
    <property type="evidence" value="ECO:0007669"/>
    <property type="project" value="InterPro"/>
</dbReference>
<proteinExistence type="inferred from homology"/>
<dbReference type="PANTHER" id="PTHR30071">
    <property type="entry name" value="HEME EXPORTER PROTEIN C"/>
    <property type="match status" value="1"/>
</dbReference>
<feature type="transmembrane region" description="Helical" evidence="7">
    <location>
        <begin position="189"/>
        <end position="211"/>
    </location>
</feature>
<evidence type="ECO:0000313" key="9">
    <source>
        <dbReference type="EMBL" id="SNQ61664.1"/>
    </source>
</evidence>
<keyword evidence="6 7" id="KW-0472">Membrane</keyword>
<evidence type="ECO:0000313" key="10">
    <source>
        <dbReference type="Proteomes" id="UP000218615"/>
    </source>
</evidence>
<comment type="subcellular location">
    <subcellularLocation>
        <location evidence="1">Membrane</location>
        <topology evidence="1">Multi-pass membrane protein</topology>
    </subcellularLocation>
</comment>
<keyword evidence="3 7" id="KW-0812">Transmembrane</keyword>
<dbReference type="InterPro" id="IPR045062">
    <property type="entry name" value="Cyt_c_biogenesis_CcsA/CcmC"/>
</dbReference>
<evidence type="ECO:0000256" key="2">
    <source>
        <dbReference type="ARBA" id="ARBA00005840"/>
    </source>
</evidence>
<evidence type="ECO:0000259" key="8">
    <source>
        <dbReference type="Pfam" id="PF01578"/>
    </source>
</evidence>
<dbReference type="RefSeq" id="WP_096206324.1">
    <property type="nucleotide sequence ID" value="NZ_FZMP01000191.1"/>
</dbReference>
<organism evidence="9 10">
    <name type="scientific">Candidatus Methanoperedens nitratireducens</name>
    <dbReference type="NCBI Taxonomy" id="1392998"/>
    <lineage>
        <taxon>Archaea</taxon>
        <taxon>Methanobacteriati</taxon>
        <taxon>Methanobacteriota</taxon>
        <taxon>Stenosarchaea group</taxon>
        <taxon>Methanomicrobia</taxon>
        <taxon>Methanosarcinales</taxon>
        <taxon>ANME-2 cluster</taxon>
        <taxon>Candidatus Methanoperedentaceae</taxon>
        <taxon>Candidatus Methanoperedens</taxon>
    </lineage>
</organism>
<feature type="transmembrane region" description="Helical" evidence="7">
    <location>
        <begin position="5"/>
        <end position="24"/>
    </location>
</feature>